<evidence type="ECO:0000313" key="1">
    <source>
        <dbReference type="EMBL" id="CDN32252.1"/>
    </source>
</evidence>
<proteinExistence type="predicted"/>
<dbReference type="AlphaFoldDB" id="A0A060R9J0"/>
<gene>
    <name evidence="1" type="ORF">BN938_2179</name>
</gene>
<accession>A0A060R9J0</accession>
<evidence type="ECO:0000313" key="2">
    <source>
        <dbReference type="Proteomes" id="UP000027616"/>
    </source>
</evidence>
<dbReference type="STRING" id="1433126.BN938_2179"/>
<dbReference type="KEGG" id="rbc:BN938_2179"/>
<name>A0A060R9J0_9BACT</name>
<dbReference type="EMBL" id="HG934468">
    <property type="protein sequence ID" value="CDN32252.1"/>
    <property type="molecule type" value="Genomic_DNA"/>
</dbReference>
<protein>
    <submittedName>
        <fullName evidence="1">Uncharacterized protein</fullName>
    </submittedName>
</protein>
<keyword evidence="2" id="KW-1185">Reference proteome</keyword>
<dbReference type="Proteomes" id="UP000027616">
    <property type="component" value="Chromosome I"/>
</dbReference>
<organism evidence="1 2">
    <name type="scientific">Mucinivorans hirudinis</name>
    <dbReference type="NCBI Taxonomy" id="1433126"/>
    <lineage>
        <taxon>Bacteria</taxon>
        <taxon>Pseudomonadati</taxon>
        <taxon>Bacteroidota</taxon>
        <taxon>Bacteroidia</taxon>
        <taxon>Bacteroidales</taxon>
        <taxon>Rikenellaceae</taxon>
        <taxon>Mucinivorans</taxon>
    </lineage>
</organism>
<sequence>MAQKLLSLTAEFGRNKIEGIESAAQAPQMGHKISGLLWVWFTTRGVWAKGLRCLFALFYW</sequence>
<dbReference type="HOGENOM" id="CLU_2936568_0_0_10"/>
<reference evidence="1 2" key="1">
    <citation type="journal article" date="2015" name="Genome Announc.">
        <title>Complete Genome Sequence of the Novel Leech Symbiont Mucinivorans hirudinis M3T.</title>
        <authorList>
            <person name="Nelson M.C."/>
            <person name="Bomar L."/>
            <person name="Graf J."/>
        </authorList>
    </citation>
    <scope>NUCLEOTIDE SEQUENCE [LARGE SCALE GENOMIC DNA]</scope>
    <source>
        <strain evidence="2">M3</strain>
    </source>
</reference>